<accession>A0A8H5GFD9</accession>
<feature type="compositionally biased region" description="Low complexity" evidence="1">
    <location>
        <begin position="106"/>
        <end position="120"/>
    </location>
</feature>
<feature type="region of interest" description="Disordered" evidence="1">
    <location>
        <begin position="102"/>
        <end position="196"/>
    </location>
</feature>
<feature type="compositionally biased region" description="Basic and acidic residues" evidence="1">
    <location>
        <begin position="168"/>
        <end position="180"/>
    </location>
</feature>
<organism evidence="2 3">
    <name type="scientific">Leucocoprinus leucothites</name>
    <dbReference type="NCBI Taxonomy" id="201217"/>
    <lineage>
        <taxon>Eukaryota</taxon>
        <taxon>Fungi</taxon>
        <taxon>Dikarya</taxon>
        <taxon>Basidiomycota</taxon>
        <taxon>Agaricomycotina</taxon>
        <taxon>Agaricomycetes</taxon>
        <taxon>Agaricomycetidae</taxon>
        <taxon>Agaricales</taxon>
        <taxon>Agaricineae</taxon>
        <taxon>Agaricaceae</taxon>
        <taxon>Leucocoprinus</taxon>
    </lineage>
</organism>
<keyword evidence="3" id="KW-1185">Reference proteome</keyword>
<protein>
    <submittedName>
        <fullName evidence="2">Uncharacterized protein</fullName>
    </submittedName>
</protein>
<dbReference type="AlphaFoldDB" id="A0A8H5GFD9"/>
<feature type="region of interest" description="Disordered" evidence="1">
    <location>
        <begin position="1"/>
        <end position="82"/>
    </location>
</feature>
<dbReference type="Proteomes" id="UP000559027">
    <property type="component" value="Unassembled WGS sequence"/>
</dbReference>
<reference evidence="2 3" key="1">
    <citation type="journal article" date="2020" name="ISME J.">
        <title>Uncovering the hidden diversity of litter-decomposition mechanisms in mushroom-forming fungi.</title>
        <authorList>
            <person name="Floudas D."/>
            <person name="Bentzer J."/>
            <person name="Ahren D."/>
            <person name="Johansson T."/>
            <person name="Persson P."/>
            <person name="Tunlid A."/>
        </authorList>
    </citation>
    <scope>NUCLEOTIDE SEQUENCE [LARGE SCALE GENOMIC DNA]</scope>
    <source>
        <strain evidence="2 3">CBS 146.42</strain>
    </source>
</reference>
<feature type="compositionally biased region" description="Basic and acidic residues" evidence="1">
    <location>
        <begin position="145"/>
        <end position="157"/>
    </location>
</feature>
<name>A0A8H5GFD9_9AGAR</name>
<comment type="caution">
    <text evidence="2">The sequence shown here is derived from an EMBL/GenBank/DDBJ whole genome shotgun (WGS) entry which is preliminary data.</text>
</comment>
<evidence type="ECO:0000313" key="3">
    <source>
        <dbReference type="Proteomes" id="UP000559027"/>
    </source>
</evidence>
<dbReference type="EMBL" id="JAACJO010000001">
    <property type="protein sequence ID" value="KAF5363973.1"/>
    <property type="molecule type" value="Genomic_DNA"/>
</dbReference>
<evidence type="ECO:0000256" key="1">
    <source>
        <dbReference type="SAM" id="MobiDB-lite"/>
    </source>
</evidence>
<proteinExistence type="predicted"/>
<evidence type="ECO:0000313" key="2">
    <source>
        <dbReference type="EMBL" id="KAF5363973.1"/>
    </source>
</evidence>
<dbReference type="OrthoDB" id="3069887at2759"/>
<sequence>MGCSMNYGDLPLGRHGGSVVPKRMQPRPEWHGHGSPPPSTRNSTIRRRVHHLSGPSPIAASAAYFGHGPSPGPSVPPSEVGSSGMDIRIRIRFRIVGDELMTFHYPHQQPQQQQYPRSSASPPPLPQSPALSTSTLSPPPPGQGEGEKAAMLGRDEATVGSGVIVHQDAGKAAEEERSGGEEIPPTCDSLPFGERR</sequence>
<gene>
    <name evidence="2" type="ORF">D9756_000026</name>
</gene>